<dbReference type="PANTHER" id="PTHR30160">
    <property type="entry name" value="TETRAACYLDISACCHARIDE 4'-KINASE-RELATED"/>
    <property type="match status" value="1"/>
</dbReference>
<proteinExistence type="predicted"/>
<gene>
    <name evidence="3" type="ORF">I5M32_14095</name>
</gene>
<keyword evidence="2" id="KW-0808">Transferase</keyword>
<name>A0ABS1BMH5_9SPHI</name>
<evidence type="ECO:0000313" key="4">
    <source>
        <dbReference type="Proteomes" id="UP000660024"/>
    </source>
</evidence>
<dbReference type="InterPro" id="IPR051199">
    <property type="entry name" value="LPS_LOS_Heptosyltrfase"/>
</dbReference>
<protein>
    <submittedName>
        <fullName evidence="3">Glycosyltransferase family 9 protein</fullName>
    </submittedName>
</protein>
<dbReference type="Pfam" id="PF01075">
    <property type="entry name" value="Glyco_transf_9"/>
    <property type="match status" value="1"/>
</dbReference>
<dbReference type="Proteomes" id="UP000660024">
    <property type="component" value="Unassembled WGS sequence"/>
</dbReference>
<keyword evidence="1" id="KW-0328">Glycosyltransferase</keyword>
<accession>A0ABS1BMH5</accession>
<dbReference type="Gene3D" id="3.40.50.2000">
    <property type="entry name" value="Glycogen Phosphorylase B"/>
    <property type="match status" value="2"/>
</dbReference>
<evidence type="ECO:0000256" key="1">
    <source>
        <dbReference type="ARBA" id="ARBA00022676"/>
    </source>
</evidence>
<dbReference type="EMBL" id="JAEHFY010000022">
    <property type="protein sequence ID" value="MBK0384097.1"/>
    <property type="molecule type" value="Genomic_DNA"/>
</dbReference>
<dbReference type="InterPro" id="IPR002201">
    <property type="entry name" value="Glyco_trans_9"/>
</dbReference>
<reference evidence="3 4" key="1">
    <citation type="submission" date="2020-12" db="EMBL/GenBank/DDBJ databases">
        <title>Bacterial novel species Pedobacter sp. SD-b isolated from soil.</title>
        <authorList>
            <person name="Jung H.-Y."/>
        </authorList>
    </citation>
    <scope>NUCLEOTIDE SEQUENCE [LARGE SCALE GENOMIC DNA]</scope>
    <source>
        <strain evidence="3 4">SD-b</strain>
    </source>
</reference>
<dbReference type="CDD" id="cd03789">
    <property type="entry name" value="GT9_LPS_heptosyltransferase"/>
    <property type="match status" value="1"/>
</dbReference>
<evidence type="ECO:0000256" key="2">
    <source>
        <dbReference type="ARBA" id="ARBA00022679"/>
    </source>
</evidence>
<dbReference type="PANTHER" id="PTHR30160:SF7">
    <property type="entry name" value="ADP-HEPTOSE--LPS HEPTOSYLTRANSFERASE 2"/>
    <property type="match status" value="1"/>
</dbReference>
<evidence type="ECO:0000313" key="3">
    <source>
        <dbReference type="EMBL" id="MBK0384097.1"/>
    </source>
</evidence>
<dbReference type="SUPFAM" id="SSF53756">
    <property type="entry name" value="UDP-Glycosyltransferase/glycogen phosphorylase"/>
    <property type="match status" value="1"/>
</dbReference>
<organism evidence="3 4">
    <name type="scientific">Pedobacter segetis</name>
    <dbReference type="NCBI Taxonomy" id="2793069"/>
    <lineage>
        <taxon>Bacteria</taxon>
        <taxon>Pseudomonadati</taxon>
        <taxon>Bacteroidota</taxon>
        <taxon>Sphingobacteriia</taxon>
        <taxon>Sphingobacteriales</taxon>
        <taxon>Sphingobacteriaceae</taxon>
        <taxon>Pedobacter</taxon>
    </lineage>
</organism>
<keyword evidence="4" id="KW-1185">Reference proteome</keyword>
<sequence>MATRPVGIIGFIRFFISVKKNIKKKYDFAIDFRGDLRNFLVLNIIKANHKISQIFFGGEYLLTFAIKPNNDLIHFHEESLYFLEKMGCEYIGDNYPRLDREVAVELCSNFLLENKIDPSKTIIGVHPGASQDVKKWDEDKYILLIKYLDHRFKGLHFLIFQGPSEEETIEKIEKGIFDIDYTIVNRPLSEYVKLISLCEALVCNDSGAGHIAAAYAIPLVVIFGNVNPDFVYPKGSVDLRIISNNLDCKPCFSSTCRFKTNECIKGVAFKVVAEKAADVISNFYFVKDDK</sequence>
<comment type="caution">
    <text evidence="3">The sequence shown here is derived from an EMBL/GenBank/DDBJ whole genome shotgun (WGS) entry which is preliminary data.</text>
</comment>